<accession>A0ABT7ZZX7</accession>
<keyword evidence="2 4" id="KW-0732">Signal</keyword>
<proteinExistence type="inferred from homology"/>
<keyword evidence="6" id="KW-1185">Reference proteome</keyword>
<dbReference type="RefSeq" id="WP_290314731.1">
    <property type="nucleotide sequence ID" value="NZ_JAUFPN010000009.1"/>
</dbReference>
<comment type="caution">
    <text evidence="5">The sequence shown here is derived from an EMBL/GenBank/DDBJ whole genome shotgun (WGS) entry which is preliminary data.</text>
</comment>
<dbReference type="InterPro" id="IPR033645">
    <property type="entry name" value="VirB9/CagX/TrbG_C"/>
</dbReference>
<gene>
    <name evidence="5" type="ORF">QWZ14_01225</name>
</gene>
<evidence type="ECO:0000256" key="3">
    <source>
        <dbReference type="SAM" id="MobiDB-lite"/>
    </source>
</evidence>
<evidence type="ECO:0000313" key="5">
    <source>
        <dbReference type="EMBL" id="MDN3563001.1"/>
    </source>
</evidence>
<evidence type="ECO:0000256" key="4">
    <source>
        <dbReference type="SAM" id="SignalP"/>
    </source>
</evidence>
<comment type="similarity">
    <text evidence="1">Belongs to the TrbG/VirB9 family.</text>
</comment>
<feature type="region of interest" description="Disordered" evidence="3">
    <location>
        <begin position="305"/>
        <end position="331"/>
    </location>
</feature>
<organism evidence="5 6">
    <name type="scientific">Paeniroseomonas aquatica</name>
    <dbReference type="NCBI Taxonomy" id="373043"/>
    <lineage>
        <taxon>Bacteria</taxon>
        <taxon>Pseudomonadati</taxon>
        <taxon>Pseudomonadota</taxon>
        <taxon>Alphaproteobacteria</taxon>
        <taxon>Acetobacterales</taxon>
        <taxon>Acetobacteraceae</taxon>
        <taxon>Paeniroseomonas</taxon>
    </lineage>
</organism>
<reference evidence="6" key="1">
    <citation type="journal article" date="2019" name="Int. J. Syst. Evol. Microbiol.">
        <title>The Global Catalogue of Microorganisms (GCM) 10K type strain sequencing project: providing services to taxonomists for standard genome sequencing and annotation.</title>
        <authorList>
            <consortium name="The Broad Institute Genomics Platform"/>
            <consortium name="The Broad Institute Genome Sequencing Center for Infectious Disease"/>
            <person name="Wu L."/>
            <person name="Ma J."/>
        </authorList>
    </citation>
    <scope>NUCLEOTIDE SEQUENCE [LARGE SCALE GENOMIC DNA]</scope>
    <source>
        <strain evidence="6">CECT 7131</strain>
    </source>
</reference>
<evidence type="ECO:0000256" key="1">
    <source>
        <dbReference type="ARBA" id="ARBA00006135"/>
    </source>
</evidence>
<name>A0ABT7ZZX7_9PROT</name>
<protein>
    <submittedName>
        <fullName evidence="5">TrbG/VirB9 family P-type conjugative transfer protein</fullName>
    </submittedName>
</protein>
<dbReference type="Gene3D" id="2.60.40.2500">
    <property type="match status" value="1"/>
</dbReference>
<feature type="compositionally biased region" description="Basic and acidic residues" evidence="3">
    <location>
        <begin position="317"/>
        <end position="331"/>
    </location>
</feature>
<sequence length="331" mass="35797">MRRYLLAASALLLATPALALETPRACSAADPRVRCIAYDPTQVVQLFAATGATLTVEFADAEAIVDASTSDNGLLEGGEASARQALAIAETGGGAGTADRNLMMAKRGAYLFLKPLRPLLPQPITVLTRREDGRMRRYTFQLETRPGGLTEEAANTFYAVRFTYPEDEAAARRARWEAQRDARAARLAAARLRQNGIAGETVRNARYRGQATPADRAALAPASTGTEPVIWDDGQRTFLRYPGNRRVPMVYQVLADGREGMVGQSADADPTTRGTLLTLHGVFPMLRLRDGEAVLCIINQGFDATGRNPGTGTTDPDVVRELAPEGRPRVR</sequence>
<evidence type="ECO:0000313" key="6">
    <source>
        <dbReference type="Proteomes" id="UP001529369"/>
    </source>
</evidence>
<dbReference type="InterPro" id="IPR038161">
    <property type="entry name" value="VirB9/CagX/TrbG_C_sf"/>
</dbReference>
<dbReference type="Proteomes" id="UP001529369">
    <property type="component" value="Unassembled WGS sequence"/>
</dbReference>
<dbReference type="InterPro" id="IPR010258">
    <property type="entry name" value="Conjugal_tfr_TrbG/VirB9/CagX"/>
</dbReference>
<feature type="signal peptide" evidence="4">
    <location>
        <begin position="1"/>
        <end position="19"/>
    </location>
</feature>
<dbReference type="Pfam" id="PF03524">
    <property type="entry name" value="CagX"/>
    <property type="match status" value="1"/>
</dbReference>
<dbReference type="CDD" id="cd06911">
    <property type="entry name" value="VirB9_CagX_TrbG"/>
    <property type="match status" value="1"/>
</dbReference>
<evidence type="ECO:0000256" key="2">
    <source>
        <dbReference type="ARBA" id="ARBA00022729"/>
    </source>
</evidence>
<dbReference type="EMBL" id="JAUFPN010000009">
    <property type="protein sequence ID" value="MDN3563001.1"/>
    <property type="molecule type" value="Genomic_DNA"/>
</dbReference>
<feature type="chain" id="PRO_5047256763" evidence="4">
    <location>
        <begin position="20"/>
        <end position="331"/>
    </location>
</feature>